<accession>A0ABU7RG96</accession>
<dbReference type="InterPro" id="IPR035994">
    <property type="entry name" value="Nucleoside_phosphorylase_sf"/>
</dbReference>
<evidence type="ECO:0000256" key="2">
    <source>
        <dbReference type="ARBA" id="ARBA00006751"/>
    </source>
</evidence>
<dbReference type="CDD" id="cd09009">
    <property type="entry name" value="PNP-EcPNPII_like"/>
    <property type="match status" value="1"/>
</dbReference>
<keyword evidence="8" id="KW-1185">Reference proteome</keyword>
<dbReference type="PIRSF" id="PIRSF000477">
    <property type="entry name" value="PurNPase"/>
    <property type="match status" value="1"/>
</dbReference>
<reference evidence="7 8" key="1">
    <citation type="submission" date="2024-01" db="EMBL/GenBank/DDBJ databases">
        <title>Niabella digestum sp. nov., isolated from waste digestion system.</title>
        <authorList>
            <person name="Zhang L."/>
        </authorList>
    </citation>
    <scope>NUCLEOTIDE SEQUENCE [LARGE SCALE GENOMIC DNA]</scope>
    <source>
        <strain evidence="7 8">A18</strain>
    </source>
</reference>
<comment type="function">
    <text evidence="5">The purine nucleoside phosphorylases catalyze the phosphorolytic breakdown of the N-glycosidic bond in the beta-(deoxy)ribonucleoside molecules, with the formation of the corresponding free purine bases and pentose-1-phosphate.</text>
</comment>
<gene>
    <name evidence="7" type="ORF">V2H41_06885</name>
</gene>
<evidence type="ECO:0000259" key="6">
    <source>
        <dbReference type="Pfam" id="PF01048"/>
    </source>
</evidence>
<dbReference type="SUPFAM" id="SSF53167">
    <property type="entry name" value="Purine and uridine phosphorylases"/>
    <property type="match status" value="1"/>
</dbReference>
<comment type="caution">
    <text evidence="7">The sequence shown here is derived from an EMBL/GenBank/DDBJ whole genome shotgun (WGS) entry which is preliminary data.</text>
</comment>
<dbReference type="PANTHER" id="PTHR11904:SF9">
    <property type="entry name" value="PURINE NUCLEOSIDE PHOSPHORYLASE-RELATED"/>
    <property type="match status" value="1"/>
</dbReference>
<evidence type="ECO:0000256" key="1">
    <source>
        <dbReference type="ARBA" id="ARBA00005058"/>
    </source>
</evidence>
<evidence type="ECO:0000256" key="4">
    <source>
        <dbReference type="ARBA" id="ARBA00022679"/>
    </source>
</evidence>
<organism evidence="7 8">
    <name type="scientific">Niabella digestorum</name>
    <dbReference type="NCBI Taxonomy" id="3117701"/>
    <lineage>
        <taxon>Bacteria</taxon>
        <taxon>Pseudomonadati</taxon>
        <taxon>Bacteroidota</taxon>
        <taxon>Chitinophagia</taxon>
        <taxon>Chitinophagales</taxon>
        <taxon>Chitinophagaceae</taxon>
        <taxon>Niabella</taxon>
    </lineage>
</organism>
<keyword evidence="4 5" id="KW-0808">Transferase</keyword>
<dbReference type="InterPro" id="IPR011268">
    <property type="entry name" value="Purine_phosphorylase"/>
</dbReference>
<proteinExistence type="inferred from homology"/>
<sequence>MAEAIVEKVNETAAFLKTQYAEIPAVAIILGSGLGNFVHNINVEKEVPYNEIPNFPISTVKGHSGKLIFGELSGKKIVAMSGRFHYYEGYTPQEVVFPVRVLKMLGVKTLLLSNAAGGVNPAFAVGDIMLIKDHISFAIVNPLLGKNIDEWGTRFPDMSEPYKKHLIEKAKVIGKEAGIKLHEGVYFGVTGPTFETRAEYKLIQIVGADAVGMSTVQECIVANHMGMEVFAVSVITDLGIREEENVITHEEVLEAANAAEPKLAHLFTELIKVI</sequence>
<dbReference type="InterPro" id="IPR000845">
    <property type="entry name" value="Nucleoside_phosphorylase_d"/>
</dbReference>
<dbReference type="Gene3D" id="3.40.50.1580">
    <property type="entry name" value="Nucleoside phosphorylase domain"/>
    <property type="match status" value="1"/>
</dbReference>
<dbReference type="Proteomes" id="UP001357452">
    <property type="component" value="Unassembled WGS sequence"/>
</dbReference>
<evidence type="ECO:0000313" key="7">
    <source>
        <dbReference type="EMBL" id="MEE6186993.1"/>
    </source>
</evidence>
<evidence type="ECO:0000256" key="3">
    <source>
        <dbReference type="ARBA" id="ARBA00022676"/>
    </source>
</evidence>
<feature type="domain" description="Nucleoside phosphorylase" evidence="6">
    <location>
        <begin position="26"/>
        <end position="272"/>
    </location>
</feature>
<dbReference type="PANTHER" id="PTHR11904">
    <property type="entry name" value="METHYLTHIOADENOSINE/PURINE NUCLEOSIDE PHOSPHORYLASE"/>
    <property type="match status" value="1"/>
</dbReference>
<name>A0ABU7RG96_9BACT</name>
<dbReference type="NCBIfam" id="TIGR01697">
    <property type="entry name" value="PNPH-PUNA-XAPA"/>
    <property type="match status" value="1"/>
</dbReference>
<dbReference type="NCBIfam" id="TIGR01700">
    <property type="entry name" value="PNPH"/>
    <property type="match status" value="1"/>
</dbReference>
<keyword evidence="3 5" id="KW-0328">Glycosyltransferase</keyword>
<dbReference type="Pfam" id="PF01048">
    <property type="entry name" value="PNP_UDP_1"/>
    <property type="match status" value="1"/>
</dbReference>
<comment type="similarity">
    <text evidence="2 5">Belongs to the PNP/MTAP phosphorylase family.</text>
</comment>
<comment type="pathway">
    <text evidence="1 5">Purine metabolism; purine nucleoside salvage.</text>
</comment>
<evidence type="ECO:0000313" key="8">
    <source>
        <dbReference type="Proteomes" id="UP001357452"/>
    </source>
</evidence>
<dbReference type="InterPro" id="IPR011270">
    <property type="entry name" value="Pur_Nuc_Pase_Ino/Guo-sp"/>
</dbReference>
<evidence type="ECO:0000256" key="5">
    <source>
        <dbReference type="PIRNR" id="PIRNR000477"/>
    </source>
</evidence>
<dbReference type="RefSeq" id="WP_330974402.1">
    <property type="nucleotide sequence ID" value="NZ_JAZGLY010000003.1"/>
</dbReference>
<protein>
    <recommendedName>
        <fullName evidence="5">Purine nucleoside phosphorylase</fullName>
        <ecNumber evidence="5">2.4.2.1</ecNumber>
    </recommendedName>
    <alternativeName>
        <fullName evidence="5">Inosine-guanosine phosphorylase</fullName>
    </alternativeName>
</protein>
<dbReference type="GO" id="GO:0004731">
    <property type="term" value="F:purine-nucleoside phosphorylase activity"/>
    <property type="evidence" value="ECO:0007669"/>
    <property type="project" value="UniProtKB-EC"/>
</dbReference>
<dbReference type="EC" id="2.4.2.1" evidence="5"/>
<dbReference type="NCBIfam" id="NF006054">
    <property type="entry name" value="PRK08202.1"/>
    <property type="match status" value="1"/>
</dbReference>
<dbReference type="EMBL" id="JAZGLY010000003">
    <property type="protein sequence ID" value="MEE6186993.1"/>
    <property type="molecule type" value="Genomic_DNA"/>
</dbReference>